<organism evidence="1 2">
    <name type="scientific">Tricholomella constricta</name>
    <dbReference type="NCBI Taxonomy" id="117010"/>
    <lineage>
        <taxon>Eukaryota</taxon>
        <taxon>Fungi</taxon>
        <taxon>Dikarya</taxon>
        <taxon>Basidiomycota</taxon>
        <taxon>Agaricomycotina</taxon>
        <taxon>Agaricomycetes</taxon>
        <taxon>Agaricomycetidae</taxon>
        <taxon>Agaricales</taxon>
        <taxon>Tricholomatineae</taxon>
        <taxon>Lyophyllaceae</taxon>
        <taxon>Tricholomella</taxon>
    </lineage>
</organism>
<dbReference type="Proteomes" id="UP000565441">
    <property type="component" value="Unassembled WGS sequence"/>
</dbReference>
<proteinExistence type="predicted"/>
<gene>
    <name evidence="1" type="ORF">D9615_002792</name>
</gene>
<dbReference type="AlphaFoldDB" id="A0A8H5HFH7"/>
<name>A0A8H5HFH7_9AGAR</name>
<evidence type="ECO:0000313" key="2">
    <source>
        <dbReference type="Proteomes" id="UP000565441"/>
    </source>
</evidence>
<dbReference type="OrthoDB" id="3141012at2759"/>
<accession>A0A8H5HFH7</accession>
<reference evidence="1 2" key="1">
    <citation type="journal article" date="2020" name="ISME J.">
        <title>Uncovering the hidden diversity of litter-decomposition mechanisms in mushroom-forming fungi.</title>
        <authorList>
            <person name="Floudas D."/>
            <person name="Bentzer J."/>
            <person name="Ahren D."/>
            <person name="Johansson T."/>
            <person name="Persson P."/>
            <person name="Tunlid A."/>
        </authorList>
    </citation>
    <scope>NUCLEOTIDE SEQUENCE [LARGE SCALE GENOMIC DNA]</scope>
    <source>
        <strain evidence="1 2">CBS 661.87</strain>
    </source>
</reference>
<protein>
    <submittedName>
        <fullName evidence="1">Uncharacterized protein</fullName>
    </submittedName>
</protein>
<dbReference type="EMBL" id="JAACJP010000008">
    <property type="protein sequence ID" value="KAF5382438.1"/>
    <property type="molecule type" value="Genomic_DNA"/>
</dbReference>
<evidence type="ECO:0000313" key="1">
    <source>
        <dbReference type="EMBL" id="KAF5382438.1"/>
    </source>
</evidence>
<comment type="caution">
    <text evidence="1">The sequence shown here is derived from an EMBL/GenBank/DDBJ whole genome shotgun (WGS) entry which is preliminary data.</text>
</comment>
<sequence>MEGGLTPFEGGQPDLSDEEILCFALERIYRDGMSRPQFKGLAHAPSADRADDEYLSQDHGLPAEEHTTPIHEDLLWDDCSKDVLAPTRRFGSAANSWFLDVPSDGEYGNPFDMELDHYDEDLMNEDEHWNDYDLFPLELPYAPEGYYFRPGLRIDQTPDFEGALHDENSHTPPVLDFEDDDVVLDSFLDSSRPEHLGLEGRAAESNAFRLYLYGGHITCEDDRNSQDSVGQILELGGRSQAASSIASLCSPPISGLLSISEEVDLRGKQQIDILCRHRRQGQLTGPKVNHDGNTSLYVGDDLDPAILRVSHSDPHDDDGDELEFNILSDTDSNISAHTKTNFEVDFDLVKRGGVSVAIGTRPSFPEASISHHSLTLDVTWPRQPDCDRQLREFQEEFEDSDEGLWRGELVGKSAQAAGMDLEDDSLSVMDFEFETDAP</sequence>
<keyword evidence="2" id="KW-1185">Reference proteome</keyword>